<sequence length="364" mass="40564">MMKQAEAETMESDYEAYKASFFRDDWIAVWSRTHGSYEDTNLGVNSRGGVKVVAVNSHRLPGKGRRMGPILGHTMHYRPKLGPMRFTDVPAPRYGALPINTLQVFSVKVEGIKRKRGLQWPLDVFGIVAVRDSVDFNRNVIFSRTRDNCQTLTKEDRNLALEGPTRAVLWMDHLNIEVKLTVKGATQSEDKDLSFLLVPFRCGDATYSHQICRYKTSKLSTLKLTLGHIVHSVEATIFVRVSDGSWADGLRAQFAAFATGIRDKRKRVAGVDHYKILLLDSGSGKVPITGEGEIMLSRRVVSVETTGKLRVCVKASEVSKCVKNAVKDELFFTPKEASRSSGLLDAGFCKMEVTVAWSLVSYLG</sequence>
<dbReference type="Proteomes" id="UP001497457">
    <property type="component" value="Chromosome 7b"/>
</dbReference>
<evidence type="ECO:0000313" key="3">
    <source>
        <dbReference type="Proteomes" id="UP001497457"/>
    </source>
</evidence>
<reference evidence="2 3" key="2">
    <citation type="submission" date="2024-10" db="EMBL/GenBank/DDBJ databases">
        <authorList>
            <person name="Ryan C."/>
        </authorList>
    </citation>
    <scope>NUCLEOTIDE SEQUENCE [LARGE SCALE GENOMIC DNA]</scope>
</reference>
<dbReference type="AlphaFoldDB" id="A0ABC9FYM1"/>
<evidence type="ECO:0000313" key="2">
    <source>
        <dbReference type="EMBL" id="CAL5083889.1"/>
    </source>
</evidence>
<reference evidence="3" key="1">
    <citation type="submission" date="2024-06" db="EMBL/GenBank/DDBJ databases">
        <authorList>
            <person name="Ryan C."/>
        </authorList>
    </citation>
    <scope>NUCLEOTIDE SEQUENCE [LARGE SCALE GENOMIC DNA]</scope>
</reference>
<keyword evidence="3" id="KW-1185">Reference proteome</keyword>
<name>A0ABC9FYM1_9POAL</name>
<dbReference type="EMBL" id="OZ075117">
    <property type="protein sequence ID" value="CAL5083889.1"/>
    <property type="molecule type" value="Genomic_DNA"/>
</dbReference>
<feature type="domain" description="DUF6598" evidence="1">
    <location>
        <begin position="101"/>
        <end position="355"/>
    </location>
</feature>
<dbReference type="InterPro" id="IPR046533">
    <property type="entry name" value="DUF6598"/>
</dbReference>
<dbReference type="PANTHER" id="PTHR33065:SF180">
    <property type="entry name" value="DUF6598 DOMAIN-CONTAINING PROTEIN"/>
    <property type="match status" value="1"/>
</dbReference>
<accession>A0ABC9FYM1</accession>
<dbReference type="Pfam" id="PF20241">
    <property type="entry name" value="DUF6598"/>
    <property type="match status" value="1"/>
</dbReference>
<dbReference type="PANTHER" id="PTHR33065">
    <property type="entry name" value="OS07G0486400 PROTEIN"/>
    <property type="match status" value="1"/>
</dbReference>
<evidence type="ECO:0000259" key="1">
    <source>
        <dbReference type="Pfam" id="PF20241"/>
    </source>
</evidence>
<protein>
    <recommendedName>
        <fullName evidence="1">DUF6598 domain-containing protein</fullName>
    </recommendedName>
</protein>
<organism evidence="2 3">
    <name type="scientific">Urochloa decumbens</name>
    <dbReference type="NCBI Taxonomy" id="240449"/>
    <lineage>
        <taxon>Eukaryota</taxon>
        <taxon>Viridiplantae</taxon>
        <taxon>Streptophyta</taxon>
        <taxon>Embryophyta</taxon>
        <taxon>Tracheophyta</taxon>
        <taxon>Spermatophyta</taxon>
        <taxon>Magnoliopsida</taxon>
        <taxon>Liliopsida</taxon>
        <taxon>Poales</taxon>
        <taxon>Poaceae</taxon>
        <taxon>PACMAD clade</taxon>
        <taxon>Panicoideae</taxon>
        <taxon>Panicodae</taxon>
        <taxon>Paniceae</taxon>
        <taxon>Melinidinae</taxon>
        <taxon>Urochloa</taxon>
    </lineage>
</organism>
<gene>
    <name evidence="2" type="ORF">URODEC1_LOCUS110209</name>
</gene>
<proteinExistence type="predicted"/>